<dbReference type="EMBL" id="JAGMWT010000011">
    <property type="protein sequence ID" value="KAH7119568.1"/>
    <property type="molecule type" value="Genomic_DNA"/>
</dbReference>
<dbReference type="OrthoDB" id="5015991at2759"/>
<protein>
    <submittedName>
        <fullName evidence="1">Uncharacterized protein</fullName>
    </submittedName>
</protein>
<organism evidence="1 2">
    <name type="scientific">Dendryphion nanum</name>
    <dbReference type="NCBI Taxonomy" id="256645"/>
    <lineage>
        <taxon>Eukaryota</taxon>
        <taxon>Fungi</taxon>
        <taxon>Dikarya</taxon>
        <taxon>Ascomycota</taxon>
        <taxon>Pezizomycotina</taxon>
        <taxon>Dothideomycetes</taxon>
        <taxon>Pleosporomycetidae</taxon>
        <taxon>Pleosporales</taxon>
        <taxon>Torulaceae</taxon>
        <taxon>Dendryphion</taxon>
    </lineage>
</organism>
<dbReference type="AlphaFoldDB" id="A0A9P9IF56"/>
<accession>A0A9P9IF56</accession>
<evidence type="ECO:0000313" key="2">
    <source>
        <dbReference type="Proteomes" id="UP000700596"/>
    </source>
</evidence>
<gene>
    <name evidence="1" type="ORF">B0J11DRAFT_551755</name>
</gene>
<evidence type="ECO:0000313" key="1">
    <source>
        <dbReference type="EMBL" id="KAH7119568.1"/>
    </source>
</evidence>
<reference evidence="1" key="1">
    <citation type="journal article" date="2021" name="Nat. Commun.">
        <title>Genetic determinants of endophytism in the Arabidopsis root mycobiome.</title>
        <authorList>
            <person name="Mesny F."/>
            <person name="Miyauchi S."/>
            <person name="Thiergart T."/>
            <person name="Pickel B."/>
            <person name="Atanasova L."/>
            <person name="Karlsson M."/>
            <person name="Huettel B."/>
            <person name="Barry K.W."/>
            <person name="Haridas S."/>
            <person name="Chen C."/>
            <person name="Bauer D."/>
            <person name="Andreopoulos W."/>
            <person name="Pangilinan J."/>
            <person name="LaButti K."/>
            <person name="Riley R."/>
            <person name="Lipzen A."/>
            <person name="Clum A."/>
            <person name="Drula E."/>
            <person name="Henrissat B."/>
            <person name="Kohler A."/>
            <person name="Grigoriev I.V."/>
            <person name="Martin F.M."/>
            <person name="Hacquard S."/>
        </authorList>
    </citation>
    <scope>NUCLEOTIDE SEQUENCE</scope>
    <source>
        <strain evidence="1">MPI-CAGE-CH-0243</strain>
    </source>
</reference>
<comment type="caution">
    <text evidence="1">The sequence shown here is derived from an EMBL/GenBank/DDBJ whole genome shotgun (WGS) entry which is preliminary data.</text>
</comment>
<proteinExistence type="predicted"/>
<sequence length="111" mass="13753">MCFFDQYRFSCGDWKWARFQQRCTKEQRIGYTCGMRLIMDTVRIGTKCKLCMRIDTKYRRRKIEMERIDRWRGESDKFYASIEKAVEVVWILNDEIIKLSRERSRRQKNVY</sequence>
<keyword evidence="2" id="KW-1185">Reference proteome</keyword>
<dbReference type="Proteomes" id="UP000700596">
    <property type="component" value="Unassembled WGS sequence"/>
</dbReference>
<name>A0A9P9IF56_9PLEO</name>